<feature type="transmembrane region" description="Helical" evidence="1">
    <location>
        <begin position="108"/>
        <end position="126"/>
    </location>
</feature>
<keyword evidence="1" id="KW-1133">Transmembrane helix</keyword>
<keyword evidence="1" id="KW-0472">Membrane</keyword>
<sequence length="177" mass="20215">MHVKAKILAFGGLLLALTVIFMMLGGIIESNTLFLLAAASYFVGIMIRETNFRMGAAFYLASVILGFLVVPNKFYVASYAAMGFYILAIEGIWERMGCLPEKYQKRSLFWILKYVIFNVIYLPVLFGFQELLFSRQLSLPFLIGAVLAGQIGLIIYDKAYEYFQSHIWSRMRGRFLN</sequence>
<dbReference type="EMBL" id="DYXE01000029">
    <property type="protein sequence ID" value="HJH49201.1"/>
    <property type="molecule type" value="Genomic_DNA"/>
</dbReference>
<accession>A0A9D3AJ03</accession>
<evidence type="ECO:0000313" key="2">
    <source>
        <dbReference type="EMBL" id="HJH49201.1"/>
    </source>
</evidence>
<comment type="caution">
    <text evidence="2">The sequence shown here is derived from an EMBL/GenBank/DDBJ whole genome shotgun (WGS) entry which is preliminary data.</text>
</comment>
<protein>
    <submittedName>
        <fullName evidence="2">Uncharacterized protein</fullName>
    </submittedName>
</protein>
<feature type="transmembrane region" description="Helical" evidence="1">
    <location>
        <begin position="138"/>
        <end position="156"/>
    </location>
</feature>
<dbReference type="Proteomes" id="UP000813420">
    <property type="component" value="Unassembled WGS sequence"/>
</dbReference>
<proteinExistence type="predicted"/>
<gene>
    <name evidence="2" type="ORF">K8V39_02935</name>
</gene>
<feature type="transmembrane region" description="Helical" evidence="1">
    <location>
        <begin position="7"/>
        <end position="24"/>
    </location>
</feature>
<reference evidence="2" key="2">
    <citation type="submission" date="2021-09" db="EMBL/GenBank/DDBJ databases">
        <authorList>
            <person name="Gilroy R."/>
        </authorList>
    </citation>
    <scope>NUCLEOTIDE SEQUENCE</scope>
    <source>
        <strain evidence="2">USAMLcec4-12693</strain>
    </source>
</reference>
<reference evidence="2" key="1">
    <citation type="journal article" date="2021" name="PeerJ">
        <title>Extensive microbial diversity within the chicken gut microbiome revealed by metagenomics and culture.</title>
        <authorList>
            <person name="Gilroy R."/>
            <person name="Ravi A."/>
            <person name="Getino M."/>
            <person name="Pursley I."/>
            <person name="Horton D.L."/>
            <person name="Alikhan N.F."/>
            <person name="Baker D."/>
            <person name="Gharbi K."/>
            <person name="Hall N."/>
            <person name="Watson M."/>
            <person name="Adriaenssens E.M."/>
            <person name="Foster-Nyarko E."/>
            <person name="Jarju S."/>
            <person name="Secka A."/>
            <person name="Antonio M."/>
            <person name="Oren A."/>
            <person name="Chaudhuri R.R."/>
            <person name="La Ragione R."/>
            <person name="Hildebrand F."/>
            <person name="Pallen M.J."/>
        </authorList>
    </citation>
    <scope>NUCLEOTIDE SEQUENCE</scope>
    <source>
        <strain evidence="2">USAMLcec4-12693</strain>
    </source>
</reference>
<evidence type="ECO:0000256" key="1">
    <source>
        <dbReference type="SAM" id="Phobius"/>
    </source>
</evidence>
<keyword evidence="1" id="KW-0812">Transmembrane</keyword>
<feature type="transmembrane region" description="Helical" evidence="1">
    <location>
        <begin position="54"/>
        <end position="70"/>
    </location>
</feature>
<evidence type="ECO:0000313" key="3">
    <source>
        <dbReference type="Proteomes" id="UP000813420"/>
    </source>
</evidence>
<dbReference type="RefSeq" id="WP_270644059.1">
    <property type="nucleotide sequence ID" value="NZ_DYXE01000029.1"/>
</dbReference>
<feature type="transmembrane region" description="Helical" evidence="1">
    <location>
        <begin position="76"/>
        <end position="96"/>
    </location>
</feature>
<organism evidence="2 3">
    <name type="scientific">Merdimonas faecis</name>
    <dbReference type="NCBI Taxonomy" id="1653435"/>
    <lineage>
        <taxon>Bacteria</taxon>
        <taxon>Bacillati</taxon>
        <taxon>Bacillota</taxon>
        <taxon>Clostridia</taxon>
        <taxon>Lachnospirales</taxon>
        <taxon>Lachnospiraceae</taxon>
        <taxon>Merdimonas</taxon>
    </lineage>
</organism>
<name>A0A9D3AJ03_9FIRM</name>
<feature type="transmembrane region" description="Helical" evidence="1">
    <location>
        <begin position="30"/>
        <end position="47"/>
    </location>
</feature>
<dbReference type="AlphaFoldDB" id="A0A9D3AJ03"/>